<sequence length="168" mass="17759">MLGIAHTLMTQGKHDKVFLEKYTTGYPQFEEYLTGKSDNTPKSAAWAAEITGVPEAQIVKLAELMAANRTMLMAGWGIQRQQYGEQKHWMLVTLAAMLGQIGTPGGGFGFSYHYSNGGNPTRVGGVLPEMSAAIAGQASEAADDGGMTAIPVARIVDALENPGGKISA</sequence>
<evidence type="ECO:0000256" key="1">
    <source>
        <dbReference type="ARBA" id="ARBA00001942"/>
    </source>
</evidence>
<name>A0A376KSB8_ECOLX</name>
<proteinExistence type="predicted"/>
<dbReference type="PANTHER" id="PTHR43742">
    <property type="entry name" value="TRIMETHYLAMINE-N-OXIDE REDUCTASE"/>
    <property type="match status" value="1"/>
</dbReference>
<feature type="domain" description="Molybdopterin oxidoreductase" evidence="4">
    <location>
        <begin position="1"/>
        <end position="122"/>
    </location>
</feature>
<dbReference type="Gene3D" id="3.40.228.10">
    <property type="entry name" value="Dimethylsulfoxide Reductase, domain 2"/>
    <property type="match status" value="1"/>
</dbReference>
<dbReference type="GO" id="GO:0009061">
    <property type="term" value="P:anaerobic respiration"/>
    <property type="evidence" value="ECO:0007669"/>
    <property type="project" value="TreeGrafter"/>
</dbReference>
<dbReference type="EC" id="1.7.2.3" evidence="5"/>
<keyword evidence="3 5" id="KW-0560">Oxidoreductase</keyword>
<dbReference type="InterPro" id="IPR006656">
    <property type="entry name" value="Mopterin_OxRdtase"/>
</dbReference>
<dbReference type="Proteomes" id="UP000255460">
    <property type="component" value="Unassembled WGS sequence"/>
</dbReference>
<dbReference type="GO" id="GO:0050626">
    <property type="term" value="F:trimethylamine-N-oxide reductase (cytochrome c) activity"/>
    <property type="evidence" value="ECO:0007669"/>
    <property type="project" value="UniProtKB-EC"/>
</dbReference>
<evidence type="ECO:0000256" key="2">
    <source>
        <dbReference type="ARBA" id="ARBA00022505"/>
    </source>
</evidence>
<dbReference type="AlphaFoldDB" id="A0A376KSB8"/>
<dbReference type="GO" id="GO:0030151">
    <property type="term" value="F:molybdenum ion binding"/>
    <property type="evidence" value="ECO:0007669"/>
    <property type="project" value="TreeGrafter"/>
</dbReference>
<dbReference type="Pfam" id="PF00384">
    <property type="entry name" value="Molybdopterin"/>
    <property type="match status" value="1"/>
</dbReference>
<evidence type="ECO:0000313" key="6">
    <source>
        <dbReference type="Proteomes" id="UP000255460"/>
    </source>
</evidence>
<evidence type="ECO:0000259" key="4">
    <source>
        <dbReference type="Pfam" id="PF00384"/>
    </source>
</evidence>
<evidence type="ECO:0000256" key="3">
    <source>
        <dbReference type="ARBA" id="ARBA00023002"/>
    </source>
</evidence>
<protein>
    <submittedName>
        <fullName evidence="5">Trimethylamine-N-oxide reductase 2</fullName>
        <ecNumber evidence="5">1.6.6.9</ecNumber>
        <ecNumber evidence="5">1.7.2.3</ecNumber>
    </submittedName>
</protein>
<dbReference type="SUPFAM" id="SSF53706">
    <property type="entry name" value="Formate dehydrogenase/DMSO reductase, domains 1-3"/>
    <property type="match status" value="1"/>
</dbReference>
<reference evidence="5 6" key="1">
    <citation type="submission" date="2018-06" db="EMBL/GenBank/DDBJ databases">
        <authorList>
            <consortium name="Pathogen Informatics"/>
            <person name="Doyle S."/>
        </authorList>
    </citation>
    <scope>NUCLEOTIDE SEQUENCE [LARGE SCALE GENOMIC DNA]</scope>
    <source>
        <strain evidence="5 6">NCTC10418</strain>
    </source>
</reference>
<organism evidence="5 6">
    <name type="scientific">Escherichia coli</name>
    <dbReference type="NCBI Taxonomy" id="562"/>
    <lineage>
        <taxon>Bacteria</taxon>
        <taxon>Pseudomonadati</taxon>
        <taxon>Pseudomonadota</taxon>
        <taxon>Gammaproteobacteria</taxon>
        <taxon>Enterobacterales</taxon>
        <taxon>Enterobacteriaceae</taxon>
        <taxon>Escherichia</taxon>
    </lineage>
</organism>
<dbReference type="InterPro" id="IPR050612">
    <property type="entry name" value="Prok_Mopterin_Oxidored"/>
</dbReference>
<gene>
    <name evidence="5" type="primary">bisZ_2</name>
    <name evidence="5" type="ORF">NCTC10418_03200</name>
</gene>
<accession>A0A376KSB8</accession>
<dbReference type="Gene3D" id="3.40.50.740">
    <property type="match status" value="1"/>
</dbReference>
<dbReference type="PANTHER" id="PTHR43742:SF10">
    <property type="entry name" value="TRIMETHYLAMINE-N-OXIDE REDUCTASE 2"/>
    <property type="match status" value="1"/>
</dbReference>
<keyword evidence="2" id="KW-0500">Molybdenum</keyword>
<dbReference type="EMBL" id="UFZQ01000001">
    <property type="protein sequence ID" value="STE85584.1"/>
    <property type="molecule type" value="Genomic_DNA"/>
</dbReference>
<dbReference type="GO" id="GO:0030288">
    <property type="term" value="C:outer membrane-bounded periplasmic space"/>
    <property type="evidence" value="ECO:0007669"/>
    <property type="project" value="TreeGrafter"/>
</dbReference>
<comment type="cofactor">
    <cofactor evidence="1">
        <name>Mo-bis(molybdopterin guanine dinucleotide)</name>
        <dbReference type="ChEBI" id="CHEBI:60539"/>
    </cofactor>
</comment>
<dbReference type="GO" id="GO:0009055">
    <property type="term" value="F:electron transfer activity"/>
    <property type="evidence" value="ECO:0007669"/>
    <property type="project" value="TreeGrafter"/>
</dbReference>
<evidence type="ECO:0000313" key="5">
    <source>
        <dbReference type="EMBL" id="STE85584.1"/>
    </source>
</evidence>
<dbReference type="EC" id="1.6.6.9" evidence="5"/>